<keyword evidence="5 6" id="KW-0472">Membrane</keyword>
<evidence type="ECO:0000256" key="1">
    <source>
        <dbReference type="ARBA" id="ARBA00004141"/>
    </source>
</evidence>
<feature type="transmembrane region" description="Helical" evidence="6">
    <location>
        <begin position="30"/>
        <end position="50"/>
    </location>
</feature>
<dbReference type="Proteomes" id="UP000319801">
    <property type="component" value="Unassembled WGS sequence"/>
</dbReference>
<dbReference type="GO" id="GO:0016020">
    <property type="term" value="C:membrane"/>
    <property type="evidence" value="ECO:0007669"/>
    <property type="project" value="UniProtKB-SubCell"/>
</dbReference>
<evidence type="ECO:0000313" key="7">
    <source>
        <dbReference type="EMBL" id="TTI92388.1"/>
    </source>
</evidence>
<sequence>MATVGQTLHLEHSGVAETPLRQFLKVQPKALGTVQIMIGVLTILFGIVLASDPVLLQASVLSGNVFWGPIVYIITGSLAVAAENRLNSCLGATRARDRPWCNIKNDDDLSVIDFDPYGIPSDSLIDESVVCFS</sequence>
<keyword evidence="4 6" id="KW-1133">Transmembrane helix</keyword>
<dbReference type="InterPro" id="IPR007237">
    <property type="entry name" value="CD20-like"/>
</dbReference>
<dbReference type="PANTHER" id="PTHR23320">
    <property type="entry name" value="MEMBRANE-SPANNING 4-DOMAINS SUBFAMILY A MS4A -RELATED"/>
    <property type="match status" value="1"/>
</dbReference>
<proteinExistence type="inferred from homology"/>
<evidence type="ECO:0000256" key="5">
    <source>
        <dbReference type="ARBA" id="ARBA00023136"/>
    </source>
</evidence>
<accession>A0A556VBW8</accession>
<dbReference type="PANTHER" id="PTHR23320:SF128">
    <property type="entry name" value="MEMBRANE-SPANNING 4-DOMAINS SUBFAMILY A MEMBER 4A"/>
    <property type="match status" value="1"/>
</dbReference>
<evidence type="ECO:0000256" key="2">
    <source>
        <dbReference type="ARBA" id="ARBA00009565"/>
    </source>
</evidence>
<protein>
    <submittedName>
        <fullName evidence="7">Membrane-spanning 4-domains subfamily A member 15</fullName>
    </submittedName>
</protein>
<comment type="similarity">
    <text evidence="2">Belongs to the MS4A family.</text>
</comment>
<dbReference type="Pfam" id="PF04103">
    <property type="entry name" value="CD20"/>
    <property type="match status" value="1"/>
</dbReference>
<evidence type="ECO:0000256" key="3">
    <source>
        <dbReference type="ARBA" id="ARBA00022692"/>
    </source>
</evidence>
<comment type="caution">
    <text evidence="7">The sequence shown here is derived from an EMBL/GenBank/DDBJ whole genome shotgun (WGS) entry which is preliminary data.</text>
</comment>
<reference evidence="7 8" key="1">
    <citation type="journal article" date="2019" name="Genome Biol. Evol.">
        <title>Whole-Genome Sequencing of the Giant Devil Catfish, Bagarius yarrelli.</title>
        <authorList>
            <person name="Jiang W."/>
            <person name="Lv Y."/>
            <person name="Cheng L."/>
            <person name="Yang K."/>
            <person name="Chao B."/>
            <person name="Wang X."/>
            <person name="Li Y."/>
            <person name="Pan X."/>
            <person name="You X."/>
            <person name="Zhang Y."/>
            <person name="Yang J."/>
            <person name="Li J."/>
            <person name="Zhang X."/>
            <person name="Liu S."/>
            <person name="Sun C."/>
            <person name="Yang J."/>
            <person name="Shi Q."/>
        </authorList>
    </citation>
    <scope>NUCLEOTIDE SEQUENCE [LARGE SCALE GENOMIC DNA]</scope>
    <source>
        <strain evidence="7">JWS20170419001</strain>
        <tissue evidence="7">Muscle</tissue>
    </source>
</reference>
<feature type="transmembrane region" description="Helical" evidence="6">
    <location>
        <begin position="65"/>
        <end position="82"/>
    </location>
</feature>
<name>A0A556VBW8_BAGYA</name>
<evidence type="ECO:0000256" key="6">
    <source>
        <dbReference type="SAM" id="Phobius"/>
    </source>
</evidence>
<keyword evidence="3 6" id="KW-0812">Transmembrane</keyword>
<comment type="subcellular location">
    <subcellularLocation>
        <location evidence="1">Membrane</location>
        <topology evidence="1">Multi-pass membrane protein</topology>
    </subcellularLocation>
</comment>
<evidence type="ECO:0000256" key="4">
    <source>
        <dbReference type="ARBA" id="ARBA00022989"/>
    </source>
</evidence>
<dbReference type="InterPro" id="IPR030417">
    <property type="entry name" value="MS4A"/>
</dbReference>
<dbReference type="OrthoDB" id="10071849at2759"/>
<evidence type="ECO:0000313" key="8">
    <source>
        <dbReference type="Proteomes" id="UP000319801"/>
    </source>
</evidence>
<keyword evidence="8" id="KW-1185">Reference proteome</keyword>
<gene>
    <name evidence="7" type="ORF">Baya_15368</name>
</gene>
<dbReference type="AlphaFoldDB" id="A0A556VBW8"/>
<organism evidence="7 8">
    <name type="scientific">Bagarius yarrelli</name>
    <name type="common">Goonch</name>
    <name type="synonym">Bagrus yarrelli</name>
    <dbReference type="NCBI Taxonomy" id="175774"/>
    <lineage>
        <taxon>Eukaryota</taxon>
        <taxon>Metazoa</taxon>
        <taxon>Chordata</taxon>
        <taxon>Craniata</taxon>
        <taxon>Vertebrata</taxon>
        <taxon>Euteleostomi</taxon>
        <taxon>Actinopterygii</taxon>
        <taxon>Neopterygii</taxon>
        <taxon>Teleostei</taxon>
        <taxon>Ostariophysi</taxon>
        <taxon>Siluriformes</taxon>
        <taxon>Sisoridae</taxon>
        <taxon>Sisorinae</taxon>
        <taxon>Bagarius</taxon>
    </lineage>
</organism>
<dbReference type="EMBL" id="VCAZ01000218">
    <property type="protein sequence ID" value="TTI92388.1"/>
    <property type="molecule type" value="Genomic_DNA"/>
</dbReference>